<keyword evidence="3" id="KW-1185">Reference proteome</keyword>
<evidence type="ECO:0000313" key="3">
    <source>
        <dbReference type="Proteomes" id="UP000028481"/>
    </source>
</evidence>
<dbReference type="Pfam" id="PF04977">
    <property type="entry name" value="DivIC"/>
    <property type="match status" value="1"/>
</dbReference>
<dbReference type="AlphaFoldDB" id="A0A075X042"/>
<dbReference type="KEGG" id="tcm:HL41_06175"/>
<proteinExistence type="predicted"/>
<gene>
    <name evidence="2" type="ORF">HL41_06175</name>
</gene>
<name>A0A075X042_9BACT</name>
<dbReference type="EMBL" id="CP008796">
    <property type="protein sequence ID" value="AIH04347.1"/>
    <property type="molecule type" value="Genomic_DNA"/>
</dbReference>
<dbReference type="Proteomes" id="UP000028481">
    <property type="component" value="Chromosome"/>
</dbReference>
<protein>
    <recommendedName>
        <fullName evidence="4">Septum formation initiator</fullName>
    </recommendedName>
</protein>
<keyword evidence="1" id="KW-1133">Transmembrane helix</keyword>
<dbReference type="STRING" id="289377.HL41_06175"/>
<keyword evidence="1" id="KW-0472">Membrane</keyword>
<reference evidence="2 3" key="1">
    <citation type="journal article" date="2015" name="Genome Announc.">
        <title>Genome Sequence of a Sulfate-Reducing Thermophilic Bacterium, Thermodesulfobacterium commune DSM 2178T (Phylum Thermodesulfobacteria).</title>
        <authorList>
            <person name="Bhatnagar S."/>
            <person name="Badger J.H."/>
            <person name="Madupu R."/>
            <person name="Khouri H.M."/>
            <person name="O'Connor E.M."/>
            <person name="Robb F.T."/>
            <person name="Ward N.L."/>
            <person name="Eisen J.A."/>
        </authorList>
    </citation>
    <scope>NUCLEOTIDE SEQUENCE [LARGE SCALE GENOMIC DNA]</scope>
    <source>
        <strain evidence="2 3">DSM 2178</strain>
    </source>
</reference>
<dbReference type="InterPro" id="IPR007060">
    <property type="entry name" value="FtsL/DivIC"/>
</dbReference>
<evidence type="ECO:0000313" key="2">
    <source>
        <dbReference type="EMBL" id="AIH04347.1"/>
    </source>
</evidence>
<evidence type="ECO:0000256" key="1">
    <source>
        <dbReference type="SAM" id="Phobius"/>
    </source>
</evidence>
<accession>A0A075X042</accession>
<keyword evidence="1" id="KW-0812">Transmembrane</keyword>
<organism evidence="2 3">
    <name type="scientific">Thermodesulfobacterium commune DSM 2178</name>
    <dbReference type="NCBI Taxonomy" id="289377"/>
    <lineage>
        <taxon>Bacteria</taxon>
        <taxon>Pseudomonadati</taxon>
        <taxon>Thermodesulfobacteriota</taxon>
        <taxon>Thermodesulfobacteria</taxon>
        <taxon>Thermodesulfobacteriales</taxon>
        <taxon>Thermodesulfobacteriaceae</taxon>
        <taxon>Thermodesulfobacterium</taxon>
    </lineage>
</organism>
<dbReference type="HOGENOM" id="CLU_2182721_0_0_0"/>
<evidence type="ECO:0008006" key="4">
    <source>
        <dbReference type="Google" id="ProtNLM"/>
    </source>
</evidence>
<dbReference type="PaxDb" id="289377-HL41_06175"/>
<sequence length="109" mass="13063">MRKKGPQIYIKPYAKKKKSRFKKVFFTLLLIFLGLTCAVFLTLNFLIKKEMEEVERVRRENVYYEGEIKRLTSSDEPYEEILRTKYGYIKEGEKIIIYSSPQAKEEKKP</sequence>
<dbReference type="eggNOG" id="COG2919">
    <property type="taxonomic scope" value="Bacteria"/>
</dbReference>
<feature type="transmembrane region" description="Helical" evidence="1">
    <location>
        <begin position="24"/>
        <end position="47"/>
    </location>
</feature>